<sequence length="232" mass="25531">MAVWSTRMRLRGSNGDWVEADPTHAGPGHRREPSRRAGGDMVTHRRRRQRGRGQRPGACARRRRARPRRRRTRGGRGSGATSPAAEYWHSGLRRDLTGGRVLAHSSFGPPAWAQAAARRVRSTEESAAAAGGSPTSSLHGKRHDRFHSWYTLIPGGTTPLSSAPTRRSSSRAGCLTECPKAGADKGVHARRRVGRWPLQGLAGRLHRDADGQYRGRRVLQVTSPQEMALPMH</sequence>
<dbReference type="Proteomes" id="UP000243499">
    <property type="component" value="Chromosome 3"/>
</dbReference>
<protein>
    <submittedName>
        <fullName evidence="2">Uncharacterized protein</fullName>
    </submittedName>
</protein>
<reference evidence="2" key="1">
    <citation type="submission" date="2018-04" db="EMBL/GenBank/DDBJ databases">
        <title>WGS assembly of Panicum hallii.</title>
        <authorList>
            <person name="Lovell J."/>
            <person name="Jenkins J."/>
            <person name="Lowry D."/>
            <person name="Mamidi S."/>
            <person name="Sreedasyam A."/>
            <person name="Weng X."/>
            <person name="Barry K."/>
            <person name="Bonette J."/>
            <person name="Campitelli B."/>
            <person name="Daum C."/>
            <person name="Gordon S."/>
            <person name="Gould B."/>
            <person name="Lipzen A."/>
            <person name="Macqueen A."/>
            <person name="Palacio-Mejia J."/>
            <person name="Plott C."/>
            <person name="Shakirov E."/>
            <person name="Shu S."/>
            <person name="Yoshinaga Y."/>
            <person name="Zane M."/>
            <person name="Rokhsar D."/>
            <person name="Grimwood J."/>
            <person name="Schmutz J."/>
            <person name="Juenger T."/>
        </authorList>
    </citation>
    <scope>NUCLEOTIDE SEQUENCE [LARGE SCALE GENOMIC DNA]</scope>
    <source>
        <strain evidence="2">FIL2</strain>
    </source>
</reference>
<feature type="compositionally biased region" description="Basic residues" evidence="1">
    <location>
        <begin position="60"/>
        <end position="74"/>
    </location>
</feature>
<feature type="compositionally biased region" description="Basic and acidic residues" evidence="1">
    <location>
        <begin position="29"/>
        <end position="38"/>
    </location>
</feature>
<name>A0A2T8KH48_9POAL</name>
<feature type="region of interest" description="Disordered" evidence="1">
    <location>
        <begin position="1"/>
        <end position="86"/>
    </location>
</feature>
<proteinExistence type="predicted"/>
<dbReference type="Gramene" id="PVH61500">
    <property type="protein sequence ID" value="PVH61500"/>
    <property type="gene ID" value="PAHAL_3G047900"/>
</dbReference>
<accession>A0A2T8KH48</accession>
<dbReference type="AlphaFoldDB" id="A0A2T8KH48"/>
<gene>
    <name evidence="2" type="ORF">PAHAL_3G047900</name>
</gene>
<feature type="compositionally biased region" description="Low complexity" evidence="1">
    <location>
        <begin position="125"/>
        <end position="137"/>
    </location>
</feature>
<evidence type="ECO:0000256" key="1">
    <source>
        <dbReference type="SAM" id="MobiDB-lite"/>
    </source>
</evidence>
<feature type="region of interest" description="Disordered" evidence="1">
    <location>
        <begin position="114"/>
        <end position="142"/>
    </location>
</feature>
<feature type="compositionally biased region" description="Basic residues" evidence="1">
    <location>
        <begin position="44"/>
        <end position="53"/>
    </location>
</feature>
<organism evidence="2">
    <name type="scientific">Panicum hallii</name>
    <dbReference type="NCBI Taxonomy" id="206008"/>
    <lineage>
        <taxon>Eukaryota</taxon>
        <taxon>Viridiplantae</taxon>
        <taxon>Streptophyta</taxon>
        <taxon>Embryophyta</taxon>
        <taxon>Tracheophyta</taxon>
        <taxon>Spermatophyta</taxon>
        <taxon>Magnoliopsida</taxon>
        <taxon>Liliopsida</taxon>
        <taxon>Poales</taxon>
        <taxon>Poaceae</taxon>
        <taxon>PACMAD clade</taxon>
        <taxon>Panicoideae</taxon>
        <taxon>Panicodae</taxon>
        <taxon>Paniceae</taxon>
        <taxon>Panicinae</taxon>
        <taxon>Panicum</taxon>
        <taxon>Panicum sect. Panicum</taxon>
    </lineage>
</organism>
<dbReference type="EMBL" id="CM008048">
    <property type="protein sequence ID" value="PVH61500.1"/>
    <property type="molecule type" value="Genomic_DNA"/>
</dbReference>
<evidence type="ECO:0000313" key="2">
    <source>
        <dbReference type="EMBL" id="PVH61500.1"/>
    </source>
</evidence>